<evidence type="ECO:0000313" key="3">
    <source>
        <dbReference type="Proteomes" id="UP000316714"/>
    </source>
</evidence>
<feature type="transmembrane region" description="Helical" evidence="1">
    <location>
        <begin position="180"/>
        <end position="201"/>
    </location>
</feature>
<keyword evidence="3" id="KW-1185">Reference proteome</keyword>
<keyword evidence="1" id="KW-0812">Transmembrane</keyword>
<dbReference type="RefSeq" id="WP_146564201.1">
    <property type="nucleotide sequence ID" value="NZ_SIHJ01000001.1"/>
</dbReference>
<keyword evidence="1" id="KW-1133">Transmembrane helix</keyword>
<proteinExistence type="predicted"/>
<feature type="transmembrane region" description="Helical" evidence="1">
    <location>
        <begin position="21"/>
        <end position="47"/>
    </location>
</feature>
<feature type="transmembrane region" description="Helical" evidence="1">
    <location>
        <begin position="221"/>
        <end position="243"/>
    </location>
</feature>
<protein>
    <submittedName>
        <fullName evidence="2">Uncharacterized protein</fullName>
    </submittedName>
</protein>
<sequence length="270" mass="29931" precursor="true">MNLDATHIAIRERGFAEVMDLALKVIRAHLGPLVLCGLAGAAPWAVINGLLLDGMVSDLDIWDQTPWFLTLMGLLVAVETPLATAPITLYMGQVTFQDQTDPRRILGDLLQSLPQLLWHVAFRAVMAVTFIGLVLPYGFAPFTQELILLERNPMLPGKEKRMTTRRRSRNLHKSASGDLFGHWLAALCSGVLLVLALVGGLHTAASQLGGYEISRTQLITVLVPICVWMVVCYFAVVRFLAYLDLRIQREGWEVELKMRSEAARLARGMA</sequence>
<feature type="transmembrane region" description="Helical" evidence="1">
    <location>
        <begin position="67"/>
        <end position="96"/>
    </location>
</feature>
<dbReference type="Proteomes" id="UP000316714">
    <property type="component" value="Unassembled WGS sequence"/>
</dbReference>
<evidence type="ECO:0000256" key="1">
    <source>
        <dbReference type="SAM" id="Phobius"/>
    </source>
</evidence>
<feature type="transmembrane region" description="Helical" evidence="1">
    <location>
        <begin position="116"/>
        <end position="139"/>
    </location>
</feature>
<accession>A0A5C5VFR1</accession>
<reference evidence="2 3" key="1">
    <citation type="submission" date="2019-02" db="EMBL/GenBank/DDBJ databases">
        <title>Deep-cultivation of Planctomycetes and their phenomic and genomic characterization uncovers novel biology.</title>
        <authorList>
            <person name="Wiegand S."/>
            <person name="Jogler M."/>
            <person name="Boedeker C."/>
            <person name="Pinto D."/>
            <person name="Vollmers J."/>
            <person name="Rivas-Marin E."/>
            <person name="Kohn T."/>
            <person name="Peeters S.H."/>
            <person name="Heuer A."/>
            <person name="Rast P."/>
            <person name="Oberbeckmann S."/>
            <person name="Bunk B."/>
            <person name="Jeske O."/>
            <person name="Meyerdierks A."/>
            <person name="Storesund J.E."/>
            <person name="Kallscheuer N."/>
            <person name="Luecker S."/>
            <person name="Lage O.M."/>
            <person name="Pohl T."/>
            <person name="Merkel B.J."/>
            <person name="Hornburger P."/>
            <person name="Mueller R.-W."/>
            <person name="Bruemmer F."/>
            <person name="Labrenz M."/>
            <person name="Spormann A.M."/>
            <person name="Op Den Camp H."/>
            <person name="Overmann J."/>
            <person name="Amann R."/>
            <person name="Jetten M.S.M."/>
            <person name="Mascher T."/>
            <person name="Medema M.H."/>
            <person name="Devos D.P."/>
            <person name="Kaster A.-K."/>
            <person name="Ovreas L."/>
            <person name="Rohde M."/>
            <person name="Galperin M.Y."/>
            <person name="Jogler C."/>
        </authorList>
    </citation>
    <scope>NUCLEOTIDE SEQUENCE [LARGE SCALE GENOMIC DNA]</scope>
    <source>
        <strain evidence="2 3">KOR34</strain>
    </source>
</reference>
<organism evidence="2 3">
    <name type="scientific">Posidoniimonas corsicana</name>
    <dbReference type="NCBI Taxonomy" id="1938618"/>
    <lineage>
        <taxon>Bacteria</taxon>
        <taxon>Pseudomonadati</taxon>
        <taxon>Planctomycetota</taxon>
        <taxon>Planctomycetia</taxon>
        <taxon>Pirellulales</taxon>
        <taxon>Lacipirellulaceae</taxon>
        <taxon>Posidoniimonas</taxon>
    </lineage>
</organism>
<dbReference type="AlphaFoldDB" id="A0A5C5VFR1"/>
<evidence type="ECO:0000313" key="2">
    <source>
        <dbReference type="EMBL" id="TWT36903.1"/>
    </source>
</evidence>
<name>A0A5C5VFR1_9BACT</name>
<keyword evidence="1" id="KW-0472">Membrane</keyword>
<gene>
    <name evidence="2" type="ORF">KOR34_18480</name>
</gene>
<dbReference type="OrthoDB" id="266384at2"/>
<dbReference type="EMBL" id="SIHJ01000001">
    <property type="protein sequence ID" value="TWT36903.1"/>
    <property type="molecule type" value="Genomic_DNA"/>
</dbReference>
<comment type="caution">
    <text evidence="2">The sequence shown here is derived from an EMBL/GenBank/DDBJ whole genome shotgun (WGS) entry which is preliminary data.</text>
</comment>